<feature type="non-terminal residue" evidence="2">
    <location>
        <position position="255"/>
    </location>
</feature>
<dbReference type="AlphaFoldDB" id="A0AAN8WM77"/>
<feature type="compositionally biased region" description="Basic and acidic residues" evidence="1">
    <location>
        <begin position="1"/>
        <end position="14"/>
    </location>
</feature>
<keyword evidence="3" id="KW-1185">Reference proteome</keyword>
<evidence type="ECO:0000256" key="1">
    <source>
        <dbReference type="SAM" id="MobiDB-lite"/>
    </source>
</evidence>
<dbReference type="Proteomes" id="UP001381693">
    <property type="component" value="Unassembled WGS sequence"/>
</dbReference>
<evidence type="ECO:0000313" key="3">
    <source>
        <dbReference type="Proteomes" id="UP001381693"/>
    </source>
</evidence>
<dbReference type="EMBL" id="JAXCGZ010021552">
    <property type="protein sequence ID" value="KAK7047974.1"/>
    <property type="molecule type" value="Genomic_DNA"/>
</dbReference>
<protein>
    <submittedName>
        <fullName evidence="2">Uncharacterized protein</fullName>
    </submittedName>
</protein>
<name>A0AAN8WM77_HALRR</name>
<proteinExistence type="predicted"/>
<feature type="compositionally biased region" description="Basic and acidic residues" evidence="1">
    <location>
        <begin position="147"/>
        <end position="159"/>
    </location>
</feature>
<evidence type="ECO:0000313" key="2">
    <source>
        <dbReference type="EMBL" id="KAK7047974.1"/>
    </source>
</evidence>
<feature type="region of interest" description="Disordered" evidence="1">
    <location>
        <begin position="146"/>
        <end position="176"/>
    </location>
</feature>
<feature type="region of interest" description="Disordered" evidence="1">
    <location>
        <begin position="1"/>
        <end position="25"/>
    </location>
</feature>
<reference evidence="2 3" key="1">
    <citation type="submission" date="2023-11" db="EMBL/GenBank/DDBJ databases">
        <title>Halocaridina rubra genome assembly.</title>
        <authorList>
            <person name="Smith C."/>
        </authorList>
    </citation>
    <scope>NUCLEOTIDE SEQUENCE [LARGE SCALE GENOMIC DNA]</scope>
    <source>
        <strain evidence="2">EP-1</strain>
        <tissue evidence="2">Whole</tissue>
    </source>
</reference>
<accession>A0AAN8WM77</accession>
<organism evidence="2 3">
    <name type="scientific">Halocaridina rubra</name>
    <name type="common">Hawaiian red shrimp</name>
    <dbReference type="NCBI Taxonomy" id="373956"/>
    <lineage>
        <taxon>Eukaryota</taxon>
        <taxon>Metazoa</taxon>
        <taxon>Ecdysozoa</taxon>
        <taxon>Arthropoda</taxon>
        <taxon>Crustacea</taxon>
        <taxon>Multicrustacea</taxon>
        <taxon>Malacostraca</taxon>
        <taxon>Eumalacostraca</taxon>
        <taxon>Eucarida</taxon>
        <taxon>Decapoda</taxon>
        <taxon>Pleocyemata</taxon>
        <taxon>Caridea</taxon>
        <taxon>Atyoidea</taxon>
        <taxon>Atyidae</taxon>
        <taxon>Halocaridina</taxon>
    </lineage>
</organism>
<sequence>MTGGERSFENRGVSEDPNCSSHQNKYLPAAAVSKFDLVKKSSQNSIMYPEGRQDNNSRAVDLPKTHQEVCPHGSSCIEGLTRRLQESSLNLLLEDDEDALEAADSAFEEESDYWMSPGLTRQNSCLESVPEHGSLSRRASLLDEDLKEPLSRRASRDSRGPLSRRGSMLDDIDGREPRELGRRDSLLEAVLAAKKGGWKGLVRTDSVESGASMASSLASVSSAGSDGSVCPCDDCLLGLTDLLLASHPLSSRPKK</sequence>
<comment type="caution">
    <text evidence="2">The sequence shown here is derived from an EMBL/GenBank/DDBJ whole genome shotgun (WGS) entry which is preliminary data.</text>
</comment>
<gene>
    <name evidence="2" type="ORF">SK128_010395</name>
</gene>